<protein>
    <submittedName>
        <fullName evidence="2">ImmA/IrrE family metallo-endopeptidase</fullName>
    </submittedName>
</protein>
<dbReference type="AlphaFoldDB" id="A0AB37D1D7"/>
<accession>A0AB37D1D7</accession>
<organism evidence="2 3">
    <name type="scientific">Acinetobacter nosocomialis</name>
    <dbReference type="NCBI Taxonomy" id="106654"/>
    <lineage>
        <taxon>Bacteria</taxon>
        <taxon>Pseudomonadati</taxon>
        <taxon>Pseudomonadota</taxon>
        <taxon>Gammaproteobacteria</taxon>
        <taxon>Moraxellales</taxon>
        <taxon>Moraxellaceae</taxon>
        <taxon>Acinetobacter</taxon>
        <taxon>Acinetobacter calcoaceticus/baumannii complex</taxon>
    </lineage>
</organism>
<reference evidence="2 3" key="1">
    <citation type="journal article" date="2021" name="MSphere">
        <title>Complete Genome Sequencing of Acinetobacter baumannii AC1633 and Acinetobacter nosocomialis AC1530 Unveils a Large Multidrug-Resistant Plasmid Encoding the NDM-1 and OXA-58 Carbapenemases.</title>
        <authorList>
            <person name="Alattraqchi A.G."/>
            <person name="Mohd Rani F."/>
            <person name="A. Rahman N.I."/>
            <person name="Ismail S."/>
            <person name="Cleary D.W."/>
            <person name="Clarke S.C."/>
            <person name="Yeo C.C."/>
        </authorList>
    </citation>
    <scope>NUCLEOTIDE SEQUENCE [LARGE SCALE GENOMIC DNA]</scope>
    <source>
        <strain evidence="2 3">AC1530</strain>
        <plasmid evidence="2">pAC1530</plasmid>
    </source>
</reference>
<evidence type="ECO:0000313" key="3">
    <source>
        <dbReference type="Proteomes" id="UP000325778"/>
    </source>
</evidence>
<dbReference type="Proteomes" id="UP000325778">
    <property type="component" value="Plasmid pAC1530"/>
</dbReference>
<name>A0AB37D1D7_ACINO</name>
<dbReference type="Pfam" id="PF06114">
    <property type="entry name" value="Peptidase_M78"/>
    <property type="match status" value="1"/>
</dbReference>
<feature type="domain" description="IrrE N-terminal-like" evidence="1">
    <location>
        <begin position="284"/>
        <end position="350"/>
    </location>
</feature>
<dbReference type="EMBL" id="CP045561">
    <property type="protein sequence ID" value="QGA46124.1"/>
    <property type="molecule type" value="Genomic_DNA"/>
</dbReference>
<keyword evidence="2" id="KW-0614">Plasmid</keyword>
<dbReference type="RefSeq" id="WP_005088776.1">
    <property type="nucleotide sequence ID" value="NZ_CP045561.1"/>
</dbReference>
<geneLocation type="plasmid" evidence="2 3">
    <name>pAC1530</name>
</geneLocation>
<dbReference type="InterPro" id="IPR010359">
    <property type="entry name" value="IrrE_HExxH"/>
</dbReference>
<evidence type="ECO:0000313" key="2">
    <source>
        <dbReference type="EMBL" id="QGA46124.1"/>
    </source>
</evidence>
<proteinExistence type="predicted"/>
<evidence type="ECO:0000259" key="1">
    <source>
        <dbReference type="Pfam" id="PF06114"/>
    </source>
</evidence>
<sequence length="414" mass="48166">MILNSFELSLTEQKIKQIQATIIEVEKDTSVAPFISKLELDSLNVFLNELVEERDEFLEISQKFKHKIPVKKEILKYPENLVYIRIANDISQEDIAALLNVSIEEIKRQEDYLYRHLDSISLLRINDFLEEKISNSLTVHTSPIDWNKFPIKEMLKRKWLLSGNIDPISAIKARFTDLFGNEQYELALHRKFHFNGNSPNEYSLLAWQIQVLSKAKEITKQIKVPKFNKDSSWLNHLVRISTNSNGPLEAQEFLLSKGIILIVEPHLPSTYLDGAAMLLPNTSIPVIGLTLRQDRLDNFWFVLFHELGHIFLHLNAERTSIVDEDVGITKDEVEIEADNFALNNLIPSEQWDMCMCRFYINEDALNEDARNLNIHPSIIAGRLRRENNNYQIFNEKVGLKQVRKLFWGDEYDSE</sequence>
<gene>
    <name evidence="2" type="ORF">GD578_19795</name>
</gene>